<dbReference type="GO" id="GO:0004519">
    <property type="term" value="F:endonuclease activity"/>
    <property type="evidence" value="ECO:0007669"/>
    <property type="project" value="UniProtKB-KW"/>
</dbReference>
<keyword evidence="1" id="KW-0472">Membrane</keyword>
<name>A0A934HJ17_9RHOB</name>
<keyword evidence="1" id="KW-1133">Transmembrane helix</keyword>
<comment type="caution">
    <text evidence="3">The sequence shown here is derived from an EMBL/GenBank/DDBJ whole genome shotgun (WGS) entry which is preliminary data.</text>
</comment>
<evidence type="ECO:0000313" key="3">
    <source>
        <dbReference type="EMBL" id="MBI6629074.1"/>
    </source>
</evidence>
<dbReference type="InterPro" id="IPR005135">
    <property type="entry name" value="Endo/exonuclease/phosphatase"/>
</dbReference>
<proteinExistence type="predicted"/>
<keyword evidence="1" id="KW-0812">Transmembrane</keyword>
<dbReference type="RefSeq" id="WP_198685086.1">
    <property type="nucleotide sequence ID" value="NZ_JAEIJD010000002.1"/>
</dbReference>
<evidence type="ECO:0000256" key="1">
    <source>
        <dbReference type="SAM" id="Phobius"/>
    </source>
</evidence>
<organism evidence="3 4">
    <name type="scientific">Pontibaca salina</name>
    <dbReference type="NCBI Taxonomy" id="2795731"/>
    <lineage>
        <taxon>Bacteria</taxon>
        <taxon>Pseudomonadati</taxon>
        <taxon>Pseudomonadota</taxon>
        <taxon>Alphaproteobacteria</taxon>
        <taxon>Rhodobacterales</taxon>
        <taxon>Roseobacteraceae</taxon>
        <taxon>Pontibaca</taxon>
    </lineage>
</organism>
<reference evidence="3" key="1">
    <citation type="submission" date="2020-12" db="EMBL/GenBank/DDBJ databases">
        <title>Pontibaca salina gen. nov., sp. nov., isolated from marine sediment.</title>
        <authorList>
            <person name="Bo J."/>
            <person name="Wang S."/>
            <person name="Song X."/>
            <person name="Du Z."/>
        </authorList>
    </citation>
    <scope>NUCLEOTIDE SEQUENCE</scope>
    <source>
        <strain evidence="3">S1109L</strain>
    </source>
</reference>
<dbReference type="InterPro" id="IPR036691">
    <property type="entry name" value="Endo/exonu/phosph_ase_sf"/>
</dbReference>
<keyword evidence="3" id="KW-0540">Nuclease</keyword>
<keyword evidence="3" id="KW-0378">Hydrolase</keyword>
<protein>
    <submittedName>
        <fullName evidence="3">Endonuclease/exonuclease/phosphatase family protein</fullName>
    </submittedName>
</protein>
<evidence type="ECO:0000259" key="2">
    <source>
        <dbReference type="Pfam" id="PF03372"/>
    </source>
</evidence>
<dbReference type="EMBL" id="JAEIJD010000002">
    <property type="protein sequence ID" value="MBI6629074.1"/>
    <property type="molecule type" value="Genomic_DNA"/>
</dbReference>
<keyword evidence="3" id="KW-0255">Endonuclease</keyword>
<sequence>MTPEVAMLIYDGLALIVLVVTLLPELDVTWWWVRAMDVPRVQIALVAFGLLAISPLFPDWPLLGMIAAGAALLWQAWKVHPYTPLKAKEVQLAQTGEDEVKFLAWNVLMENSDYQQARDLIDRESPDAILLMETDQSWLEALEPVLDQYETVVRHPKDNYYGLIFATRLPVREARVVYLTEDDTPTLFAHLETLEGTEFRFVGLHPRPPLPGTNSDFRDRQMLYAARFARKSTLPIVAMGDYNAAAWSRASRHFKQVGEFLDPRVGRGLKASFDARSRLLRCPIDQLYITPDIAVTGFHRGPHIGSDHFPMFATIRLDARLAARLNRAPPQMDHTTRAALAAALADYHEWLAERHAETGVDEMFRPPPLTRDNDAG</sequence>
<accession>A0A934HJ17</accession>
<feature type="domain" description="Endonuclease/exonuclease/phosphatase" evidence="2">
    <location>
        <begin position="104"/>
        <end position="308"/>
    </location>
</feature>
<feature type="transmembrane region" description="Helical" evidence="1">
    <location>
        <begin position="6"/>
        <end position="26"/>
    </location>
</feature>
<evidence type="ECO:0000313" key="4">
    <source>
        <dbReference type="Proteomes" id="UP000613255"/>
    </source>
</evidence>
<dbReference type="Proteomes" id="UP000613255">
    <property type="component" value="Unassembled WGS sequence"/>
</dbReference>
<gene>
    <name evidence="3" type="ORF">JAO82_04180</name>
</gene>
<dbReference type="SUPFAM" id="SSF56219">
    <property type="entry name" value="DNase I-like"/>
    <property type="match status" value="1"/>
</dbReference>
<dbReference type="Pfam" id="PF03372">
    <property type="entry name" value="Exo_endo_phos"/>
    <property type="match status" value="1"/>
</dbReference>
<keyword evidence="4" id="KW-1185">Reference proteome</keyword>
<dbReference type="AlphaFoldDB" id="A0A934HJ17"/>
<dbReference type="Gene3D" id="3.60.10.10">
    <property type="entry name" value="Endonuclease/exonuclease/phosphatase"/>
    <property type="match status" value="1"/>
</dbReference>